<evidence type="ECO:0000313" key="8">
    <source>
        <dbReference type="EMBL" id="KAF9891878.1"/>
    </source>
</evidence>
<dbReference type="PANTHER" id="PTHR37534">
    <property type="entry name" value="TRANSCRIPTIONAL ACTIVATOR PROTEIN UGA3"/>
    <property type="match status" value="1"/>
</dbReference>
<dbReference type="GO" id="GO:0008270">
    <property type="term" value="F:zinc ion binding"/>
    <property type="evidence" value="ECO:0007669"/>
    <property type="project" value="InterPro"/>
</dbReference>
<evidence type="ECO:0000256" key="3">
    <source>
        <dbReference type="ARBA" id="ARBA00023125"/>
    </source>
</evidence>
<keyword evidence="3" id="KW-0238">DNA-binding</keyword>
<dbReference type="Pfam" id="PF00172">
    <property type="entry name" value="Zn_clus"/>
    <property type="match status" value="1"/>
</dbReference>
<keyword evidence="2" id="KW-0805">Transcription regulation</keyword>
<sequence>MPGVPSNKACERCKKRHLKCDETRPSCLRCANAGVECPGYVQTRKFIDQGASVRRRYAPYHQEASRTPESATGGSSHAEGAGHSRPLPSKSSNEQAGDVSKSTAPSLPPPARDPMHLEVTDQSPAMDLMALDRVQSGSSKSIGRSPVTPLNPAEPFAFPGSAYTEFRQKRLSPSGEPASSGSPSQEEFQDIFSELMTGTEHEVAFLIRHFSEILAPWLDLSDSKKFFAAYVPIRAIADPYLKYAIAALAAKHLGRMKGAKLSAVSGMFTSPSTMESYPNSAQVDWFLKAANYYYLAASNMGSATSDSYTSLSSSDVLESPVEIVKQWLHRSLNNSDALKLTEEPAAATFWRKTENLLAAATILTVYKLLDEPGESWQIHLTGIRPLFDTLLQLHSVASTDNPRFSQGATAALWNFARQDYLASYYNRTPTHLDHTHLPIWRAAGIPIDDQGNLMPSSEATSQALGHEDLAANSLIWLLNKVVNFLADSKKSQWEQWASQPSPDASTPSTSTSSTRSYPTTAAWLRLCFEFQTWFEKVPETFRPCLRLDHPKDLSKLPEIVHMPFPEIFYGLTPCASTMQQFHFGRLALALNRPSDAVSGPSTAFDRLQGYRELMKEADYRCREICGIALGRPQSAARIYMIPLLFAVGQCYESPDERQIIVDLLRGIEADLGWATGSQIEKLQKPWIYFDGLESRPFPSEWSQEKEEGKQVDGHRLESLVSTLRANNAPLNPTAGECRAWAWLMNVPGRRAETYYLAWPITSAS</sequence>
<evidence type="ECO:0000313" key="9">
    <source>
        <dbReference type="Proteomes" id="UP001194746"/>
    </source>
</evidence>
<comment type="caution">
    <text evidence="8">The sequence shown here is derived from an EMBL/GenBank/DDBJ whole genome shotgun (WGS) entry which is preliminary data.</text>
</comment>
<name>A0AAD4CSZ3_ASPNN</name>
<dbReference type="SMART" id="SM00066">
    <property type="entry name" value="GAL4"/>
    <property type="match status" value="1"/>
</dbReference>
<feature type="region of interest" description="Disordered" evidence="6">
    <location>
        <begin position="496"/>
        <end position="515"/>
    </location>
</feature>
<dbReference type="PROSITE" id="PS50048">
    <property type="entry name" value="ZN2_CY6_FUNGAL_2"/>
    <property type="match status" value="1"/>
</dbReference>
<dbReference type="EMBL" id="VCAU01000015">
    <property type="protein sequence ID" value="KAF9891878.1"/>
    <property type="molecule type" value="Genomic_DNA"/>
</dbReference>
<dbReference type="CDD" id="cd00067">
    <property type="entry name" value="GAL4"/>
    <property type="match status" value="1"/>
</dbReference>
<dbReference type="Gene3D" id="4.10.240.10">
    <property type="entry name" value="Zn(2)-C6 fungal-type DNA-binding domain"/>
    <property type="match status" value="1"/>
</dbReference>
<feature type="compositionally biased region" description="Low complexity" evidence="6">
    <location>
        <begin position="69"/>
        <end position="84"/>
    </location>
</feature>
<accession>A0AAD4CSZ3</accession>
<gene>
    <name evidence="8" type="ORF">FE257_002840</name>
</gene>
<evidence type="ECO:0000256" key="4">
    <source>
        <dbReference type="ARBA" id="ARBA00023163"/>
    </source>
</evidence>
<dbReference type="GO" id="GO:0000976">
    <property type="term" value="F:transcription cis-regulatory region binding"/>
    <property type="evidence" value="ECO:0007669"/>
    <property type="project" value="TreeGrafter"/>
</dbReference>
<organism evidence="8 9">
    <name type="scientific">Aspergillus nanangensis</name>
    <dbReference type="NCBI Taxonomy" id="2582783"/>
    <lineage>
        <taxon>Eukaryota</taxon>
        <taxon>Fungi</taxon>
        <taxon>Dikarya</taxon>
        <taxon>Ascomycota</taxon>
        <taxon>Pezizomycotina</taxon>
        <taxon>Eurotiomycetes</taxon>
        <taxon>Eurotiomycetidae</taxon>
        <taxon>Eurotiales</taxon>
        <taxon>Aspergillaceae</taxon>
        <taxon>Aspergillus</taxon>
        <taxon>Aspergillus subgen. Circumdati</taxon>
    </lineage>
</organism>
<dbReference type="GO" id="GO:0000981">
    <property type="term" value="F:DNA-binding transcription factor activity, RNA polymerase II-specific"/>
    <property type="evidence" value="ECO:0007669"/>
    <property type="project" value="InterPro"/>
</dbReference>
<dbReference type="Pfam" id="PF11951">
    <property type="entry name" value="Fungal_trans_2"/>
    <property type="match status" value="1"/>
</dbReference>
<dbReference type="PROSITE" id="PS00463">
    <property type="entry name" value="ZN2_CY6_FUNGAL_1"/>
    <property type="match status" value="1"/>
</dbReference>
<evidence type="ECO:0000256" key="2">
    <source>
        <dbReference type="ARBA" id="ARBA00023015"/>
    </source>
</evidence>
<keyword evidence="9" id="KW-1185">Reference proteome</keyword>
<reference evidence="8" key="1">
    <citation type="journal article" date="2019" name="Beilstein J. Org. Chem.">
        <title>Nanangenines: drimane sesquiterpenoids as the dominant metabolite cohort of a novel Australian fungus, Aspergillus nanangensis.</title>
        <authorList>
            <person name="Lacey H.J."/>
            <person name="Gilchrist C.L.M."/>
            <person name="Crombie A."/>
            <person name="Kalaitzis J.A."/>
            <person name="Vuong D."/>
            <person name="Rutledge P.J."/>
            <person name="Turner P."/>
            <person name="Pitt J.I."/>
            <person name="Lacey E."/>
            <person name="Chooi Y.H."/>
            <person name="Piggott A.M."/>
        </authorList>
    </citation>
    <scope>NUCLEOTIDE SEQUENCE</scope>
    <source>
        <strain evidence="8">MST-FP2251</strain>
    </source>
</reference>
<dbReference type="PANTHER" id="PTHR37534:SF18">
    <property type="entry name" value="ZN(II)2CYS6 TRANSCRIPTION FACTOR (EUROFUNG)"/>
    <property type="match status" value="1"/>
</dbReference>
<dbReference type="InterPro" id="IPR036864">
    <property type="entry name" value="Zn2-C6_fun-type_DNA-bd_sf"/>
</dbReference>
<feature type="compositionally biased region" description="Low complexity" evidence="6">
    <location>
        <begin position="497"/>
        <end position="515"/>
    </location>
</feature>
<evidence type="ECO:0000256" key="6">
    <source>
        <dbReference type="SAM" id="MobiDB-lite"/>
    </source>
</evidence>
<protein>
    <recommendedName>
        <fullName evidence="7">Zn(2)-C6 fungal-type domain-containing protein</fullName>
    </recommendedName>
</protein>
<dbReference type="GO" id="GO:0005634">
    <property type="term" value="C:nucleus"/>
    <property type="evidence" value="ECO:0007669"/>
    <property type="project" value="UniProtKB-SubCell"/>
</dbReference>
<dbReference type="InterPro" id="IPR021858">
    <property type="entry name" value="Fun_TF"/>
</dbReference>
<keyword evidence="5" id="KW-0539">Nucleus</keyword>
<feature type="region of interest" description="Disordered" evidence="6">
    <location>
        <begin position="51"/>
        <end position="117"/>
    </location>
</feature>
<reference evidence="8" key="2">
    <citation type="submission" date="2020-02" db="EMBL/GenBank/DDBJ databases">
        <authorList>
            <person name="Gilchrist C.L.M."/>
            <person name="Chooi Y.-H."/>
        </authorList>
    </citation>
    <scope>NUCLEOTIDE SEQUENCE</scope>
    <source>
        <strain evidence="8">MST-FP2251</strain>
    </source>
</reference>
<evidence type="ECO:0000256" key="5">
    <source>
        <dbReference type="ARBA" id="ARBA00023242"/>
    </source>
</evidence>
<dbReference type="GO" id="GO:0045944">
    <property type="term" value="P:positive regulation of transcription by RNA polymerase II"/>
    <property type="evidence" value="ECO:0007669"/>
    <property type="project" value="TreeGrafter"/>
</dbReference>
<dbReference type="SUPFAM" id="SSF57701">
    <property type="entry name" value="Zn2/Cys6 DNA-binding domain"/>
    <property type="match status" value="1"/>
</dbReference>
<proteinExistence type="predicted"/>
<comment type="subcellular location">
    <subcellularLocation>
        <location evidence="1">Nucleus</location>
    </subcellularLocation>
</comment>
<feature type="region of interest" description="Disordered" evidence="6">
    <location>
        <begin position="135"/>
        <end position="154"/>
    </location>
</feature>
<dbReference type="InterPro" id="IPR001138">
    <property type="entry name" value="Zn2Cys6_DnaBD"/>
</dbReference>
<evidence type="ECO:0000259" key="7">
    <source>
        <dbReference type="PROSITE" id="PS50048"/>
    </source>
</evidence>
<feature type="domain" description="Zn(2)-C6 fungal-type" evidence="7">
    <location>
        <begin position="9"/>
        <end position="37"/>
    </location>
</feature>
<keyword evidence="4" id="KW-0804">Transcription</keyword>
<dbReference type="Proteomes" id="UP001194746">
    <property type="component" value="Unassembled WGS sequence"/>
</dbReference>
<dbReference type="AlphaFoldDB" id="A0AAD4CSZ3"/>
<feature type="compositionally biased region" description="Polar residues" evidence="6">
    <location>
        <begin position="89"/>
        <end position="105"/>
    </location>
</feature>
<evidence type="ECO:0000256" key="1">
    <source>
        <dbReference type="ARBA" id="ARBA00004123"/>
    </source>
</evidence>